<feature type="region of interest" description="Disordered" evidence="1">
    <location>
        <begin position="263"/>
        <end position="283"/>
    </location>
</feature>
<dbReference type="InterPro" id="IPR038765">
    <property type="entry name" value="Papain-like_cys_pep_sf"/>
</dbReference>
<evidence type="ECO:0000256" key="1">
    <source>
        <dbReference type="SAM" id="MobiDB-lite"/>
    </source>
</evidence>
<dbReference type="Pfam" id="PF05708">
    <property type="entry name" value="Peptidase_C92"/>
    <property type="match status" value="1"/>
</dbReference>
<keyword evidence="3" id="KW-1185">Reference proteome</keyword>
<proteinExistence type="predicted"/>
<gene>
    <name evidence="2" type="ORF">FY036_23395</name>
</gene>
<reference evidence="2 3" key="1">
    <citation type="submission" date="2019-08" db="EMBL/GenBank/DDBJ databases">
        <authorList>
            <person name="Seo Y.L."/>
        </authorList>
    </citation>
    <scope>NUCLEOTIDE SEQUENCE [LARGE SCALE GENOMIC DNA]</scope>
    <source>
        <strain evidence="2 3">MaA-C15</strain>
    </source>
</reference>
<evidence type="ECO:0000313" key="2">
    <source>
        <dbReference type="EMBL" id="TYR29782.1"/>
    </source>
</evidence>
<dbReference type="Proteomes" id="UP000323258">
    <property type="component" value="Unassembled WGS sequence"/>
</dbReference>
<accession>A0A5D4GP40</accession>
<reference evidence="2 3" key="2">
    <citation type="submission" date="2019-09" db="EMBL/GenBank/DDBJ databases">
        <title>Mesorhizobium sp. MaA-C15 isolated from Microcystis aeruginosa.</title>
        <authorList>
            <person name="Jeong S.E."/>
            <person name="Jin H.M."/>
            <person name="Jeon C.O."/>
        </authorList>
    </citation>
    <scope>NUCLEOTIDE SEQUENCE [LARGE SCALE GENOMIC DNA]</scope>
    <source>
        <strain evidence="2 3">MaA-C15</strain>
    </source>
</reference>
<comment type="caution">
    <text evidence="2">The sequence shown here is derived from an EMBL/GenBank/DDBJ whole genome shotgun (WGS) entry which is preliminary data.</text>
</comment>
<protein>
    <submittedName>
        <fullName evidence="2">Lipo-like protein</fullName>
    </submittedName>
</protein>
<dbReference type="SUPFAM" id="SSF54001">
    <property type="entry name" value="Cysteine proteinases"/>
    <property type="match status" value="1"/>
</dbReference>
<evidence type="ECO:0000313" key="3">
    <source>
        <dbReference type="Proteomes" id="UP000323258"/>
    </source>
</evidence>
<dbReference type="EMBL" id="VSZS01000068">
    <property type="protein sequence ID" value="TYR29782.1"/>
    <property type="molecule type" value="Genomic_DNA"/>
</dbReference>
<name>A0A5D4GP40_9HYPH</name>
<feature type="region of interest" description="Disordered" evidence="1">
    <location>
        <begin position="19"/>
        <end position="38"/>
    </location>
</feature>
<dbReference type="RefSeq" id="WP_148917090.1">
    <property type="nucleotide sequence ID" value="NZ_VSZS01000068.1"/>
</dbReference>
<dbReference type="Gene3D" id="3.90.1720.10">
    <property type="entry name" value="endopeptidase domain like (from Nostoc punctiforme)"/>
    <property type="match status" value="1"/>
</dbReference>
<dbReference type="AlphaFoldDB" id="A0A5D4GP40"/>
<dbReference type="OrthoDB" id="1550427at2"/>
<sequence length="283" mass="31556">MTSKKDTLLDRLGRSLARRLQSESSGYEPYTPSDPDTLRRTLQSGDILLIEGNQKISAAIKYLTQSTWSHAALYVGDTLPEPEDGSERPRLVEVNLGEGCVAVPLSKYRSYNTRICRASGLTPEDRKHIVDFMVSRLGLRYDTKNIIDMLRYFLPTPPVPVRWRRRMLAFGSGDPTRAICSSMIAEAYGEIGYPILPEITRAPGRASAQSNYSRAEIMHIRHHSLYTPRDFDLSPYFQIVKPTLVYGFDYKAVVWASDAPEPLPPAGAATHGGPEAGDPALRD</sequence>
<organism evidence="2 3">
    <name type="scientific">Neoaquamicrobium microcysteis</name>
    <dbReference type="NCBI Taxonomy" id="2682781"/>
    <lineage>
        <taxon>Bacteria</taxon>
        <taxon>Pseudomonadati</taxon>
        <taxon>Pseudomonadota</taxon>
        <taxon>Alphaproteobacteria</taxon>
        <taxon>Hyphomicrobiales</taxon>
        <taxon>Phyllobacteriaceae</taxon>
        <taxon>Neoaquamicrobium</taxon>
    </lineage>
</organism>
<dbReference type="InterPro" id="IPR024453">
    <property type="entry name" value="Peptidase_C92"/>
</dbReference>